<organism evidence="1 2">
    <name type="scientific">Paragonimus westermani</name>
    <dbReference type="NCBI Taxonomy" id="34504"/>
    <lineage>
        <taxon>Eukaryota</taxon>
        <taxon>Metazoa</taxon>
        <taxon>Spiralia</taxon>
        <taxon>Lophotrochozoa</taxon>
        <taxon>Platyhelminthes</taxon>
        <taxon>Trematoda</taxon>
        <taxon>Digenea</taxon>
        <taxon>Plagiorchiida</taxon>
        <taxon>Troglotremata</taxon>
        <taxon>Troglotrematidae</taxon>
        <taxon>Paragonimus</taxon>
    </lineage>
</organism>
<dbReference type="AlphaFoldDB" id="A0A8T0DE40"/>
<protein>
    <submittedName>
        <fullName evidence="1">Uncharacterized protein</fullName>
    </submittedName>
</protein>
<keyword evidence="2" id="KW-1185">Reference proteome</keyword>
<proteinExistence type="predicted"/>
<dbReference type="EMBL" id="JTDF01007410">
    <property type="protein sequence ID" value="KAF8565041.1"/>
    <property type="molecule type" value="Genomic_DNA"/>
</dbReference>
<name>A0A8T0DE40_9TREM</name>
<evidence type="ECO:0000313" key="2">
    <source>
        <dbReference type="Proteomes" id="UP000699462"/>
    </source>
</evidence>
<comment type="caution">
    <text evidence="1">The sequence shown here is derived from an EMBL/GenBank/DDBJ whole genome shotgun (WGS) entry which is preliminary data.</text>
</comment>
<evidence type="ECO:0000313" key="1">
    <source>
        <dbReference type="EMBL" id="KAF8565041.1"/>
    </source>
</evidence>
<gene>
    <name evidence="1" type="ORF">P879_07058</name>
</gene>
<dbReference type="Proteomes" id="UP000699462">
    <property type="component" value="Unassembled WGS sequence"/>
</dbReference>
<accession>A0A8T0DE40</accession>
<reference evidence="1 2" key="1">
    <citation type="submission" date="2019-07" db="EMBL/GenBank/DDBJ databases">
        <title>Annotation for the trematode Paragonimus westermani.</title>
        <authorList>
            <person name="Choi Y.-J."/>
        </authorList>
    </citation>
    <scope>NUCLEOTIDE SEQUENCE [LARGE SCALE GENOMIC DNA]</scope>
    <source>
        <strain evidence="1">180907_Pwestermani</strain>
    </source>
</reference>
<sequence length="78" mass="8609">MVSDSKVAASMLTYKRSDLALPCLTYGFFFWPGIGSRGPESRIDNHAHPNDSSNFCLAELVLRQTQLTNFLVSLITAS</sequence>